<evidence type="ECO:0000256" key="1">
    <source>
        <dbReference type="PROSITE-ProRule" id="PRU01005"/>
    </source>
</evidence>
<evidence type="ECO:0000313" key="4">
    <source>
        <dbReference type="Proteomes" id="UP001432027"/>
    </source>
</evidence>
<feature type="domain" description="ShKT" evidence="2">
    <location>
        <begin position="36"/>
        <end position="74"/>
    </location>
</feature>
<keyword evidence="4" id="KW-1185">Reference proteome</keyword>
<feature type="domain" description="ShKT" evidence="2">
    <location>
        <begin position="82"/>
        <end position="118"/>
    </location>
</feature>
<dbReference type="PROSITE" id="PS51670">
    <property type="entry name" value="SHKT"/>
    <property type="match status" value="2"/>
</dbReference>
<protein>
    <recommendedName>
        <fullName evidence="2">ShKT domain-containing protein</fullName>
    </recommendedName>
</protein>
<dbReference type="InterPro" id="IPR003582">
    <property type="entry name" value="ShKT_dom"/>
</dbReference>
<reference evidence="3" key="1">
    <citation type="submission" date="2023-10" db="EMBL/GenBank/DDBJ databases">
        <title>Genome assembly of Pristionchus species.</title>
        <authorList>
            <person name="Yoshida K."/>
            <person name="Sommer R.J."/>
        </authorList>
    </citation>
    <scope>NUCLEOTIDE SEQUENCE</scope>
    <source>
        <strain evidence="3">RS0144</strain>
    </source>
</reference>
<evidence type="ECO:0000313" key="3">
    <source>
        <dbReference type="EMBL" id="GMS87719.1"/>
    </source>
</evidence>
<dbReference type="Pfam" id="PF01549">
    <property type="entry name" value="ShK"/>
    <property type="match status" value="2"/>
</dbReference>
<evidence type="ECO:0000259" key="2">
    <source>
        <dbReference type="PROSITE" id="PS51670"/>
    </source>
</evidence>
<organism evidence="3 4">
    <name type="scientific">Pristionchus entomophagus</name>
    <dbReference type="NCBI Taxonomy" id="358040"/>
    <lineage>
        <taxon>Eukaryota</taxon>
        <taxon>Metazoa</taxon>
        <taxon>Ecdysozoa</taxon>
        <taxon>Nematoda</taxon>
        <taxon>Chromadorea</taxon>
        <taxon>Rhabditida</taxon>
        <taxon>Rhabditina</taxon>
        <taxon>Diplogasteromorpha</taxon>
        <taxon>Diplogasteroidea</taxon>
        <taxon>Neodiplogasteridae</taxon>
        <taxon>Pristionchus</taxon>
    </lineage>
</organism>
<dbReference type="EMBL" id="BTSX01000003">
    <property type="protein sequence ID" value="GMS87719.1"/>
    <property type="molecule type" value="Genomic_DNA"/>
</dbReference>
<dbReference type="SMART" id="SM00254">
    <property type="entry name" value="ShKT"/>
    <property type="match status" value="2"/>
</dbReference>
<accession>A0AAV5T2A0</accession>
<feature type="non-terminal residue" evidence="3">
    <location>
        <position position="138"/>
    </location>
</feature>
<dbReference type="PANTHER" id="PTHR21724:SF109">
    <property type="entry name" value="SHKT DOMAIN-CONTAINING PROTEIN"/>
    <property type="match status" value="1"/>
</dbReference>
<proteinExistence type="predicted"/>
<comment type="caution">
    <text evidence="3">The sequence shown here is derived from an EMBL/GenBank/DDBJ whole genome shotgun (WGS) entry which is preliminary data.</text>
</comment>
<feature type="non-terminal residue" evidence="3">
    <location>
        <position position="1"/>
    </location>
</feature>
<name>A0AAV5T2A0_9BILA</name>
<comment type="caution">
    <text evidence="1">Lacks conserved residue(s) required for the propagation of feature annotation.</text>
</comment>
<dbReference type="Proteomes" id="UP001432027">
    <property type="component" value="Unassembled WGS sequence"/>
</dbReference>
<dbReference type="AlphaFoldDB" id="A0AAV5T2A0"/>
<gene>
    <name evidence="3" type="ORF">PENTCL1PPCAC_9894</name>
</gene>
<dbReference type="PANTHER" id="PTHR21724">
    <property type="entry name" value="SHKT DOMAIN-CONTAINING PROTEIN"/>
    <property type="match status" value="1"/>
</dbReference>
<dbReference type="Gene3D" id="1.10.10.1940">
    <property type="match status" value="2"/>
</dbReference>
<sequence length="138" mass="15552">RCLKAFDMKEKCWLLENRKEMLECQVTCGTCDNFSCQNPFPENVVNCTSLQPQCDDPSFSQFMKEKCPYTCGRCDDKNSMLCHDVANRLTCQSVQNYCNSVDFYDLMSQQCASTCNRCPDGYGGTIGGGCRDHARDVG</sequence>